<dbReference type="SMART" id="SM00387">
    <property type="entry name" value="HATPase_c"/>
    <property type="match status" value="1"/>
</dbReference>
<evidence type="ECO:0000256" key="5">
    <source>
        <dbReference type="ARBA" id="ARBA00022553"/>
    </source>
</evidence>
<name>A0ABS9H898_9ACTN</name>
<dbReference type="SUPFAM" id="SSF47384">
    <property type="entry name" value="Homodimeric domain of signal transducing histidine kinase"/>
    <property type="match status" value="1"/>
</dbReference>
<proteinExistence type="predicted"/>
<dbReference type="InterPro" id="IPR003594">
    <property type="entry name" value="HATPase_dom"/>
</dbReference>
<evidence type="ECO:0000256" key="6">
    <source>
        <dbReference type="ARBA" id="ARBA00022679"/>
    </source>
</evidence>
<dbReference type="PROSITE" id="PS50109">
    <property type="entry name" value="HIS_KIN"/>
    <property type="match status" value="1"/>
</dbReference>
<dbReference type="InterPro" id="IPR003661">
    <property type="entry name" value="HisK_dim/P_dom"/>
</dbReference>
<dbReference type="InterPro" id="IPR036097">
    <property type="entry name" value="HisK_dim/P_sf"/>
</dbReference>
<evidence type="ECO:0000259" key="9">
    <source>
        <dbReference type="PROSITE" id="PS50109"/>
    </source>
</evidence>
<comment type="caution">
    <text evidence="10">The sequence shown here is derived from an EMBL/GenBank/DDBJ whole genome shotgun (WGS) entry which is preliminary data.</text>
</comment>
<gene>
    <name evidence="10" type="ORF">L2K70_03605</name>
</gene>
<comment type="subcellular location">
    <subcellularLocation>
        <location evidence="2">Cell membrane</location>
        <topology evidence="2">Multi-pass membrane protein</topology>
    </subcellularLocation>
</comment>
<dbReference type="CDD" id="cd00082">
    <property type="entry name" value="HisKA"/>
    <property type="match status" value="1"/>
</dbReference>
<organism evidence="10 11">
    <name type="scientific">Nocardioides potassii</name>
    <dbReference type="NCBI Taxonomy" id="2911371"/>
    <lineage>
        <taxon>Bacteria</taxon>
        <taxon>Bacillati</taxon>
        <taxon>Actinomycetota</taxon>
        <taxon>Actinomycetes</taxon>
        <taxon>Propionibacteriales</taxon>
        <taxon>Nocardioidaceae</taxon>
        <taxon>Nocardioides</taxon>
    </lineage>
</organism>
<evidence type="ECO:0000313" key="10">
    <source>
        <dbReference type="EMBL" id="MCF6376679.1"/>
    </source>
</evidence>
<dbReference type="EMBL" id="JAKJHZ010000003">
    <property type="protein sequence ID" value="MCF6376679.1"/>
    <property type="molecule type" value="Genomic_DNA"/>
</dbReference>
<dbReference type="RefSeq" id="WP_236399094.1">
    <property type="nucleotide sequence ID" value="NZ_JAKJHZ010000003.1"/>
</dbReference>
<keyword evidence="8" id="KW-0902">Two-component regulatory system</keyword>
<dbReference type="InterPro" id="IPR036890">
    <property type="entry name" value="HATPase_C_sf"/>
</dbReference>
<keyword evidence="7 10" id="KW-0418">Kinase</keyword>
<protein>
    <recommendedName>
        <fullName evidence="3">histidine kinase</fullName>
        <ecNumber evidence="3">2.7.13.3</ecNumber>
    </recommendedName>
</protein>
<keyword evidence="11" id="KW-1185">Reference proteome</keyword>
<feature type="domain" description="Histidine kinase" evidence="9">
    <location>
        <begin position="7"/>
        <end position="221"/>
    </location>
</feature>
<evidence type="ECO:0000256" key="8">
    <source>
        <dbReference type="ARBA" id="ARBA00023012"/>
    </source>
</evidence>
<dbReference type="Gene3D" id="1.10.287.130">
    <property type="match status" value="1"/>
</dbReference>
<keyword evidence="4" id="KW-0472">Membrane</keyword>
<dbReference type="SUPFAM" id="SSF55874">
    <property type="entry name" value="ATPase domain of HSP90 chaperone/DNA topoisomerase II/histidine kinase"/>
    <property type="match status" value="1"/>
</dbReference>
<dbReference type="InterPro" id="IPR050980">
    <property type="entry name" value="2C_sensor_his_kinase"/>
</dbReference>
<dbReference type="Proteomes" id="UP001201161">
    <property type="component" value="Unassembled WGS sequence"/>
</dbReference>
<evidence type="ECO:0000256" key="7">
    <source>
        <dbReference type="ARBA" id="ARBA00022777"/>
    </source>
</evidence>
<keyword evidence="5" id="KW-0597">Phosphoprotein</keyword>
<dbReference type="PANTHER" id="PTHR44936:SF9">
    <property type="entry name" value="SENSOR PROTEIN CREC"/>
    <property type="match status" value="1"/>
</dbReference>
<keyword evidence="6" id="KW-0808">Transferase</keyword>
<keyword evidence="4" id="KW-1003">Cell membrane</keyword>
<evidence type="ECO:0000256" key="4">
    <source>
        <dbReference type="ARBA" id="ARBA00022475"/>
    </source>
</evidence>
<dbReference type="EC" id="2.7.13.3" evidence="3"/>
<evidence type="ECO:0000313" key="11">
    <source>
        <dbReference type="Proteomes" id="UP001201161"/>
    </source>
</evidence>
<dbReference type="Gene3D" id="3.30.565.10">
    <property type="entry name" value="Histidine kinase-like ATPase, C-terminal domain"/>
    <property type="match status" value="1"/>
</dbReference>
<dbReference type="Pfam" id="PF02518">
    <property type="entry name" value="HATPase_c"/>
    <property type="match status" value="1"/>
</dbReference>
<accession>A0ABS9H898</accession>
<dbReference type="GO" id="GO:0016301">
    <property type="term" value="F:kinase activity"/>
    <property type="evidence" value="ECO:0007669"/>
    <property type="project" value="UniProtKB-KW"/>
</dbReference>
<evidence type="ECO:0000256" key="1">
    <source>
        <dbReference type="ARBA" id="ARBA00000085"/>
    </source>
</evidence>
<evidence type="ECO:0000256" key="3">
    <source>
        <dbReference type="ARBA" id="ARBA00012438"/>
    </source>
</evidence>
<dbReference type="InterPro" id="IPR005467">
    <property type="entry name" value="His_kinase_dom"/>
</dbReference>
<sequence length="228" mass="23920">MRDVVEWVHHNLKTPLAALLGHADLVDLDGAELPEHVRSSIEGMRRAGARLDEVVFAVCDLIDIACADTRHLQLVDLSELVAEELSACMDAAVRAGVRLSFRGVEGALCTGDPSALGRAVRALLEHAVGEAAPGTEVEVRTTPTDRGVRVTVVRRSPGVPPFAQERAAGADGLEDSCSRHLSGTGFGVVLASTVASVHGGRVRVGGPEDEAVLQMDLPADDDRTPTGA</sequence>
<evidence type="ECO:0000256" key="2">
    <source>
        <dbReference type="ARBA" id="ARBA00004651"/>
    </source>
</evidence>
<reference evidence="10 11" key="1">
    <citation type="submission" date="2022-01" db="EMBL/GenBank/DDBJ databases">
        <title>Nocardioides sp. nov., an actinomycete isolated from mining soil.</title>
        <authorList>
            <person name="Liu L."/>
        </authorList>
    </citation>
    <scope>NUCLEOTIDE SEQUENCE [LARGE SCALE GENOMIC DNA]</scope>
    <source>
        <strain evidence="10 11">KLBMP 9356</strain>
    </source>
</reference>
<comment type="catalytic activity">
    <reaction evidence="1">
        <text>ATP + protein L-histidine = ADP + protein N-phospho-L-histidine.</text>
        <dbReference type="EC" id="2.7.13.3"/>
    </reaction>
</comment>
<dbReference type="PANTHER" id="PTHR44936">
    <property type="entry name" value="SENSOR PROTEIN CREC"/>
    <property type="match status" value="1"/>
</dbReference>